<dbReference type="PROSITE" id="PS50041">
    <property type="entry name" value="C_TYPE_LECTIN_2"/>
    <property type="match status" value="1"/>
</dbReference>
<evidence type="ECO:0000313" key="4">
    <source>
        <dbReference type="RefSeq" id="XP_022293077.1"/>
    </source>
</evidence>
<keyword evidence="3" id="KW-1185">Reference proteome</keyword>
<dbReference type="InterPro" id="IPR050111">
    <property type="entry name" value="C-type_lectin/snaclec_domain"/>
</dbReference>
<dbReference type="InterPro" id="IPR016187">
    <property type="entry name" value="CTDL_fold"/>
</dbReference>
<keyword evidence="1" id="KW-0732">Signal</keyword>
<dbReference type="SUPFAM" id="SSF56436">
    <property type="entry name" value="C-type lectin-like"/>
    <property type="match status" value="1"/>
</dbReference>
<dbReference type="AlphaFoldDB" id="A0A8B8ANG6"/>
<dbReference type="Pfam" id="PF00059">
    <property type="entry name" value="Lectin_C"/>
    <property type="match status" value="1"/>
</dbReference>
<gene>
    <name evidence="4" type="primary">LOC111103832</name>
</gene>
<sequence length="160" mass="17961">MDILIVTIAGILCSCSVVESLCPDGWISHGGGCYAFVTNMKFTWNNAGAFCRNAGGKLVEIENASEENFLRSHLLSSHKSEHFWIGGSDIIQDGKWLWLSTQEPLDYTDWAPREPSNGITARCMTMAYHEGYHWNDDICTMQYDFICERTVNQIVGEVIG</sequence>
<feature type="signal peptide" evidence="1">
    <location>
        <begin position="1"/>
        <end position="20"/>
    </location>
</feature>
<dbReference type="Gene3D" id="3.10.100.10">
    <property type="entry name" value="Mannose-Binding Protein A, subunit A"/>
    <property type="match status" value="1"/>
</dbReference>
<feature type="chain" id="PRO_5034279063" evidence="1">
    <location>
        <begin position="21"/>
        <end position="160"/>
    </location>
</feature>
<reference evidence="4" key="1">
    <citation type="submission" date="2025-08" db="UniProtKB">
        <authorList>
            <consortium name="RefSeq"/>
        </authorList>
    </citation>
    <scope>IDENTIFICATION</scope>
    <source>
        <tissue evidence="4">Whole sample</tissue>
    </source>
</reference>
<evidence type="ECO:0000256" key="1">
    <source>
        <dbReference type="SAM" id="SignalP"/>
    </source>
</evidence>
<dbReference type="InterPro" id="IPR001304">
    <property type="entry name" value="C-type_lectin-like"/>
</dbReference>
<evidence type="ECO:0000259" key="2">
    <source>
        <dbReference type="PROSITE" id="PS50041"/>
    </source>
</evidence>
<dbReference type="InterPro" id="IPR016186">
    <property type="entry name" value="C-type_lectin-like/link_sf"/>
</dbReference>
<protein>
    <submittedName>
        <fullName evidence="4">Galactose-specific lectin nattectin-like isoform X1</fullName>
    </submittedName>
</protein>
<organism evidence="3 4">
    <name type="scientific">Crassostrea virginica</name>
    <name type="common">Eastern oyster</name>
    <dbReference type="NCBI Taxonomy" id="6565"/>
    <lineage>
        <taxon>Eukaryota</taxon>
        <taxon>Metazoa</taxon>
        <taxon>Spiralia</taxon>
        <taxon>Lophotrochozoa</taxon>
        <taxon>Mollusca</taxon>
        <taxon>Bivalvia</taxon>
        <taxon>Autobranchia</taxon>
        <taxon>Pteriomorphia</taxon>
        <taxon>Ostreida</taxon>
        <taxon>Ostreoidea</taxon>
        <taxon>Ostreidae</taxon>
        <taxon>Crassostrea</taxon>
    </lineage>
</organism>
<dbReference type="PANTHER" id="PTHR22803">
    <property type="entry name" value="MANNOSE, PHOSPHOLIPASE, LECTIN RECEPTOR RELATED"/>
    <property type="match status" value="1"/>
</dbReference>
<dbReference type="KEGG" id="cvn:111103832"/>
<dbReference type="RefSeq" id="XP_022293077.1">
    <property type="nucleotide sequence ID" value="XM_022437369.1"/>
</dbReference>
<accession>A0A8B8ANG6</accession>
<dbReference type="OrthoDB" id="6122709at2759"/>
<proteinExistence type="predicted"/>
<dbReference type="GeneID" id="111103832"/>
<evidence type="ECO:0000313" key="3">
    <source>
        <dbReference type="Proteomes" id="UP000694844"/>
    </source>
</evidence>
<dbReference type="CDD" id="cd00037">
    <property type="entry name" value="CLECT"/>
    <property type="match status" value="1"/>
</dbReference>
<feature type="domain" description="C-type lectin" evidence="2">
    <location>
        <begin position="29"/>
        <end position="148"/>
    </location>
</feature>
<dbReference type="Proteomes" id="UP000694844">
    <property type="component" value="Chromosome 7"/>
</dbReference>
<dbReference type="SMART" id="SM00034">
    <property type="entry name" value="CLECT"/>
    <property type="match status" value="1"/>
</dbReference>
<name>A0A8B8ANG6_CRAVI</name>